<feature type="domain" description="SSD" evidence="7">
    <location>
        <begin position="596"/>
        <end position="747"/>
    </location>
</feature>
<dbReference type="Pfam" id="PF03176">
    <property type="entry name" value="MMPL"/>
    <property type="match status" value="2"/>
</dbReference>
<accession>A0A5B9MID3</accession>
<dbReference type="InterPro" id="IPR000731">
    <property type="entry name" value="SSD"/>
</dbReference>
<feature type="transmembrane region" description="Helical" evidence="6">
    <location>
        <begin position="596"/>
        <end position="615"/>
    </location>
</feature>
<evidence type="ECO:0000313" key="8">
    <source>
        <dbReference type="EMBL" id="QEG00270.1"/>
    </source>
</evidence>
<evidence type="ECO:0000256" key="6">
    <source>
        <dbReference type="SAM" id="Phobius"/>
    </source>
</evidence>
<evidence type="ECO:0000256" key="4">
    <source>
        <dbReference type="ARBA" id="ARBA00022989"/>
    </source>
</evidence>
<evidence type="ECO:0000256" key="5">
    <source>
        <dbReference type="ARBA" id="ARBA00023136"/>
    </source>
</evidence>
<dbReference type="InterPro" id="IPR004869">
    <property type="entry name" value="MMPL_dom"/>
</dbReference>
<dbReference type="SUPFAM" id="SSF82866">
    <property type="entry name" value="Multidrug efflux transporter AcrB transmembrane domain"/>
    <property type="match status" value="2"/>
</dbReference>
<name>A0A5B9MID3_9BACT</name>
<feature type="transmembrane region" description="Helical" evidence="6">
    <location>
        <begin position="693"/>
        <end position="716"/>
    </location>
</feature>
<evidence type="ECO:0000256" key="3">
    <source>
        <dbReference type="ARBA" id="ARBA00022692"/>
    </source>
</evidence>
<evidence type="ECO:0000256" key="2">
    <source>
        <dbReference type="ARBA" id="ARBA00022475"/>
    </source>
</evidence>
<sequence length="758" mass="82746">MAKHQLWYRLVEPLPAPAMRLTLFHRSLIALACILVAAPLVVVGAGRSLESMYNSPVMWIPPESEERRQFFDFVNDFRTPDVILVSWQGCTVDDERLDRFAVTLARADGGHAGVHSEALFDRVLTGRSSLESLQSPPLELSRRQAIERLRGSLIGPGDVSCAIAVLTVKGAVRRDEAIAMIRSVLQDELGLSAQQSHIGGAPVIGKAIDDASVHSMLWLSLPSTAVIVLLCCLFLRSWRMILLVLGVGFFGEQLAISLVDLTGNTMNAVFVVMSPLVFVLSASTGIHLCNYYRDEVDARGRAGASERMLRIGWKPCLLSATTTAAGLLSLLVSEITAVRQFAMISAGCVLLTTLLMLLTLPGVLQRWPPGTRVRSGWTGNWLSRLASVVNRRRSLIAFVGLSLMTVAALGLGRLRTTVQVFDLLTADHPVIQDHRWLESQVVPLVPVETVVRFDAASPLTLFDRLRLVRQIHASAASQPPARGATSALTFLPSLPTSNSVRASMQRSVIAERFQRDRVSLAELGYLRETPETQSWRITTRVPAFEQVDASAYLSDLTAAHEAVIDRGLARRDDVSVTVTGVMPVIEGAQQMLLKDLIGSFFTAMLVIAAVIIIALRSIRLGLLAMIPNVFPIFVLFGGMGWMDRPLDIGVMMTASVALGIAVDDTVHFLLYWRRELSGDTAPAVAVARTMTHCGNAITQTTVVCGLGLLVFAWSDFEPTRRFAWMMFLLLSAALVADLVLLPALLCGRQAKTGKRMAE</sequence>
<feature type="transmembrane region" description="Helical" evidence="6">
    <location>
        <begin position="344"/>
        <end position="364"/>
    </location>
</feature>
<dbReference type="EMBL" id="CP036264">
    <property type="protein sequence ID" value="QEG00270.1"/>
    <property type="molecule type" value="Genomic_DNA"/>
</dbReference>
<dbReference type="Gene3D" id="1.20.1640.10">
    <property type="entry name" value="Multidrug efflux transporter AcrB transmembrane domain"/>
    <property type="match status" value="2"/>
</dbReference>
<feature type="transmembrane region" description="Helical" evidence="6">
    <location>
        <begin position="394"/>
        <end position="414"/>
    </location>
</feature>
<evidence type="ECO:0000259" key="7">
    <source>
        <dbReference type="PROSITE" id="PS50156"/>
    </source>
</evidence>
<dbReference type="GO" id="GO:0005886">
    <property type="term" value="C:plasma membrane"/>
    <property type="evidence" value="ECO:0007669"/>
    <property type="project" value="UniProtKB-SubCell"/>
</dbReference>
<keyword evidence="4 6" id="KW-1133">Transmembrane helix</keyword>
<feature type="transmembrane region" description="Helical" evidence="6">
    <location>
        <begin position="242"/>
        <end position="262"/>
    </location>
</feature>
<keyword evidence="2" id="KW-1003">Cell membrane</keyword>
<gene>
    <name evidence="8" type="ORF">Mal15_43400</name>
</gene>
<protein>
    <submittedName>
        <fullName evidence="8">MMPL family protein</fullName>
    </submittedName>
</protein>
<dbReference type="Proteomes" id="UP000321353">
    <property type="component" value="Chromosome"/>
</dbReference>
<feature type="transmembrane region" description="Helical" evidence="6">
    <location>
        <begin position="28"/>
        <end position="49"/>
    </location>
</feature>
<feature type="transmembrane region" description="Helical" evidence="6">
    <location>
        <begin position="622"/>
        <end position="642"/>
    </location>
</feature>
<evidence type="ECO:0000313" key="9">
    <source>
        <dbReference type="Proteomes" id="UP000321353"/>
    </source>
</evidence>
<keyword evidence="5 6" id="KW-0472">Membrane</keyword>
<dbReference type="PANTHER" id="PTHR33406:SF12">
    <property type="entry name" value="BLR2997 PROTEIN"/>
    <property type="match status" value="1"/>
</dbReference>
<comment type="subcellular location">
    <subcellularLocation>
        <location evidence="1">Cell membrane</location>
        <topology evidence="1">Multi-pass membrane protein</topology>
    </subcellularLocation>
</comment>
<organism evidence="8 9">
    <name type="scientific">Stieleria maiorica</name>
    <dbReference type="NCBI Taxonomy" id="2795974"/>
    <lineage>
        <taxon>Bacteria</taxon>
        <taxon>Pseudomonadati</taxon>
        <taxon>Planctomycetota</taxon>
        <taxon>Planctomycetia</taxon>
        <taxon>Pirellulales</taxon>
        <taxon>Pirellulaceae</taxon>
        <taxon>Stieleria</taxon>
    </lineage>
</organism>
<reference evidence="8 9" key="1">
    <citation type="submission" date="2019-02" db="EMBL/GenBank/DDBJ databases">
        <title>Planctomycetal bacteria perform biofilm scaping via a novel small molecule.</title>
        <authorList>
            <person name="Jeske O."/>
            <person name="Boedeker C."/>
            <person name="Wiegand S."/>
            <person name="Breitling P."/>
            <person name="Kallscheuer N."/>
            <person name="Jogler M."/>
            <person name="Rohde M."/>
            <person name="Petersen J."/>
            <person name="Medema M.H."/>
            <person name="Surup F."/>
            <person name="Jogler C."/>
        </authorList>
    </citation>
    <scope>NUCLEOTIDE SEQUENCE [LARGE SCALE GENOMIC DNA]</scope>
    <source>
        <strain evidence="8 9">Mal15</strain>
    </source>
</reference>
<feature type="transmembrane region" description="Helical" evidence="6">
    <location>
        <begin position="268"/>
        <end position="290"/>
    </location>
</feature>
<dbReference type="InterPro" id="IPR050545">
    <property type="entry name" value="Mycobact_MmpL"/>
</dbReference>
<proteinExistence type="predicted"/>
<dbReference type="PROSITE" id="PS50156">
    <property type="entry name" value="SSD"/>
    <property type="match status" value="1"/>
</dbReference>
<dbReference type="AlphaFoldDB" id="A0A5B9MID3"/>
<keyword evidence="9" id="KW-1185">Reference proteome</keyword>
<feature type="transmembrane region" description="Helical" evidence="6">
    <location>
        <begin position="216"/>
        <end position="235"/>
    </location>
</feature>
<keyword evidence="3 6" id="KW-0812">Transmembrane</keyword>
<feature type="transmembrane region" description="Helical" evidence="6">
    <location>
        <begin position="311"/>
        <end position="332"/>
    </location>
</feature>
<feature type="transmembrane region" description="Helical" evidence="6">
    <location>
        <begin position="648"/>
        <end position="672"/>
    </location>
</feature>
<feature type="transmembrane region" description="Helical" evidence="6">
    <location>
        <begin position="722"/>
        <end position="746"/>
    </location>
</feature>
<dbReference type="KEGG" id="smam:Mal15_43400"/>
<dbReference type="PANTHER" id="PTHR33406">
    <property type="entry name" value="MEMBRANE PROTEIN MJ1562-RELATED"/>
    <property type="match status" value="1"/>
</dbReference>
<evidence type="ECO:0000256" key="1">
    <source>
        <dbReference type="ARBA" id="ARBA00004651"/>
    </source>
</evidence>